<evidence type="ECO:0000256" key="1">
    <source>
        <dbReference type="SAM" id="Phobius"/>
    </source>
</evidence>
<organism evidence="2 3">
    <name type="scientific">Diploptera punctata</name>
    <name type="common">Pacific beetle cockroach</name>
    <dbReference type="NCBI Taxonomy" id="6984"/>
    <lineage>
        <taxon>Eukaryota</taxon>
        <taxon>Metazoa</taxon>
        <taxon>Ecdysozoa</taxon>
        <taxon>Arthropoda</taxon>
        <taxon>Hexapoda</taxon>
        <taxon>Insecta</taxon>
        <taxon>Pterygota</taxon>
        <taxon>Neoptera</taxon>
        <taxon>Polyneoptera</taxon>
        <taxon>Dictyoptera</taxon>
        <taxon>Blattodea</taxon>
        <taxon>Blaberoidea</taxon>
        <taxon>Blaberidae</taxon>
        <taxon>Diplopterinae</taxon>
        <taxon>Diploptera</taxon>
    </lineage>
</organism>
<comment type="caution">
    <text evidence="2">The sequence shown here is derived from an EMBL/GenBank/DDBJ whole genome shotgun (WGS) entry which is preliminary data.</text>
</comment>
<feature type="non-terminal residue" evidence="2">
    <location>
        <position position="78"/>
    </location>
</feature>
<accession>A0AAD7ZSD4</accession>
<reference evidence="2" key="1">
    <citation type="journal article" date="2023" name="IScience">
        <title>Live-bearing cockroach genome reveals convergent evolutionary mechanisms linked to viviparity in insects and beyond.</title>
        <authorList>
            <person name="Fouks B."/>
            <person name="Harrison M.C."/>
            <person name="Mikhailova A.A."/>
            <person name="Marchal E."/>
            <person name="English S."/>
            <person name="Carruthers M."/>
            <person name="Jennings E.C."/>
            <person name="Chiamaka E.L."/>
            <person name="Frigard R.A."/>
            <person name="Pippel M."/>
            <person name="Attardo G.M."/>
            <person name="Benoit J.B."/>
            <person name="Bornberg-Bauer E."/>
            <person name="Tobe S.S."/>
        </authorList>
    </citation>
    <scope>NUCLEOTIDE SEQUENCE</scope>
    <source>
        <strain evidence="2">Stay&amp;Tobe</strain>
    </source>
</reference>
<proteinExistence type="predicted"/>
<reference evidence="2" key="2">
    <citation type="submission" date="2023-05" db="EMBL/GenBank/DDBJ databases">
        <authorList>
            <person name="Fouks B."/>
        </authorList>
    </citation>
    <scope>NUCLEOTIDE SEQUENCE</scope>
    <source>
        <strain evidence="2">Stay&amp;Tobe</strain>
        <tissue evidence="2">Testes</tissue>
    </source>
</reference>
<dbReference type="Proteomes" id="UP001233999">
    <property type="component" value="Unassembled WGS sequence"/>
</dbReference>
<keyword evidence="1" id="KW-0472">Membrane</keyword>
<name>A0AAD7ZSD4_DIPPU</name>
<dbReference type="AlphaFoldDB" id="A0AAD7ZSD4"/>
<evidence type="ECO:0000313" key="3">
    <source>
        <dbReference type="Proteomes" id="UP001233999"/>
    </source>
</evidence>
<keyword evidence="1" id="KW-1133">Transmembrane helix</keyword>
<gene>
    <name evidence="2" type="ORF">L9F63_002927</name>
</gene>
<protein>
    <submittedName>
        <fullName evidence="2">Uncharacterized protein</fullName>
    </submittedName>
</protein>
<feature type="transmembrane region" description="Helical" evidence="1">
    <location>
        <begin position="22"/>
        <end position="46"/>
    </location>
</feature>
<feature type="non-terminal residue" evidence="2">
    <location>
        <position position="1"/>
    </location>
</feature>
<evidence type="ECO:0000313" key="2">
    <source>
        <dbReference type="EMBL" id="KAJ9585272.1"/>
    </source>
</evidence>
<keyword evidence="3" id="KW-1185">Reference proteome</keyword>
<dbReference type="EMBL" id="JASPKZ010007288">
    <property type="protein sequence ID" value="KAJ9585272.1"/>
    <property type="molecule type" value="Genomic_DNA"/>
</dbReference>
<keyword evidence="1" id="KW-0812">Transmembrane</keyword>
<sequence length="78" mass="9104">VFNLAGSNFTASLFLPNVCENVVLLITNYIFRGVSYNLPILVYLLATKKKMFWISIFFHYHSSYYYYESFSLILAISI</sequence>